<evidence type="ECO:0000313" key="2">
    <source>
        <dbReference type="EMBL" id="SPJ34421.1"/>
    </source>
</evidence>
<keyword evidence="3" id="KW-1185">Reference proteome</keyword>
<dbReference type="AlphaFoldDB" id="A0A2R8CNE8"/>
<name>A0A2R8CNE8_9GAMM</name>
<dbReference type="OrthoDB" id="6181829at2"/>
<evidence type="ECO:0000256" key="1">
    <source>
        <dbReference type="SAM" id="MobiDB-lite"/>
    </source>
</evidence>
<evidence type="ECO:0008006" key="4">
    <source>
        <dbReference type="Google" id="ProtNLM"/>
    </source>
</evidence>
<gene>
    <name evidence="2" type="ORF">KSP9073_02455</name>
</gene>
<accession>A0A2R8CNE8</accession>
<proteinExistence type="predicted"/>
<dbReference type="EMBL" id="ONZI01000003">
    <property type="protein sequence ID" value="SPJ34421.1"/>
    <property type="molecule type" value="Genomic_DNA"/>
</dbReference>
<organism evidence="2 3">
    <name type="scientific">Kushneria phyllosphaerae</name>
    <dbReference type="NCBI Taxonomy" id="2100822"/>
    <lineage>
        <taxon>Bacteria</taxon>
        <taxon>Pseudomonadati</taxon>
        <taxon>Pseudomonadota</taxon>
        <taxon>Gammaproteobacteria</taxon>
        <taxon>Oceanospirillales</taxon>
        <taxon>Halomonadaceae</taxon>
        <taxon>Kushneria</taxon>
    </lineage>
</organism>
<dbReference type="InterPro" id="IPR010352">
    <property type="entry name" value="DUF945"/>
</dbReference>
<dbReference type="RefSeq" id="WP_108843205.1">
    <property type="nucleotide sequence ID" value="NZ_ONZI01000003.1"/>
</dbReference>
<protein>
    <recommendedName>
        <fullName evidence="4">DUF945 family protein</fullName>
    </recommendedName>
</protein>
<dbReference type="Pfam" id="PF06097">
    <property type="entry name" value="DUF945"/>
    <property type="match status" value="1"/>
</dbReference>
<dbReference type="Proteomes" id="UP000244934">
    <property type="component" value="Unassembled WGS sequence"/>
</dbReference>
<evidence type="ECO:0000313" key="3">
    <source>
        <dbReference type="Proteomes" id="UP000244934"/>
    </source>
</evidence>
<feature type="region of interest" description="Disordered" evidence="1">
    <location>
        <begin position="214"/>
        <end position="233"/>
    </location>
</feature>
<reference evidence="3" key="1">
    <citation type="submission" date="2018-03" db="EMBL/GenBank/DDBJ databases">
        <authorList>
            <person name="Navarro De La Torre S."/>
        </authorList>
    </citation>
    <scope>NUCLEOTIDE SEQUENCE [LARGE SCALE GENOMIC DNA]</scope>
    <source>
        <strain evidence="3">EAod3</strain>
    </source>
</reference>
<feature type="compositionally biased region" description="Basic and acidic residues" evidence="1">
    <location>
        <begin position="224"/>
        <end position="233"/>
    </location>
</feature>
<sequence>MKRKVTAALTALVVLALVLWLGALAWSRHEVQSRMAGQVADINALAGVRAINTIDRDGFFSASGTLRVIMADNDADAPAGVIDWRVAYGILSTRFSGQGDIRTRDGKALLADELSKGEQVDFDARIRHLSHDLTLNARFPDTMRYQGLSGQSQNTQEQNTQAQGMTLLFSGARLGLDENEQGLRLDGQWSELAQQSPQRQVHLGETHWSMLFPADDADQTDDTPEGRPGRLDSLDISDARLQRQGGLPLTLSNLHLEGSTHHERQEFSYLLKAQLGNAAFSEQQLGSASLDAMVRRINEPAARALLQTMGRDIRQRWQNARQQPTQDNAGAQGMAAGDVRDSNDVHDLASLMTPWQEAFFAVMSDSPQVVVHQLQLESPMLDQQMHLDGELTLDGANIKTTRVEQLQTSWGRAAFKRRLDGQFTLHNAPPLLALVAGQSPDQDTLELAIRKGVFLVNDEPWFLLN</sequence>